<reference evidence="2 3" key="1">
    <citation type="submission" date="2019-09" db="EMBL/GenBank/DDBJ databases">
        <title>Whole-genome sequence of the purple sulfur bacterium Thiohalocapsa marina DSM 19078.</title>
        <authorList>
            <person name="Kyndt J.A."/>
            <person name="Meyer T.E."/>
        </authorList>
    </citation>
    <scope>NUCLEOTIDE SEQUENCE [LARGE SCALE GENOMIC DNA]</scope>
    <source>
        <strain evidence="2 3">DSM 19078</strain>
    </source>
</reference>
<gene>
    <name evidence="2" type="ORF">F2Q65_08360</name>
</gene>
<proteinExistence type="predicted"/>
<dbReference type="Pfam" id="PF04392">
    <property type="entry name" value="ABC_sub_bind"/>
    <property type="match status" value="1"/>
</dbReference>
<dbReference type="AlphaFoldDB" id="A0A5M8FRJ1"/>
<dbReference type="Gene3D" id="3.40.50.2300">
    <property type="match status" value="2"/>
</dbReference>
<dbReference type="PANTHER" id="PTHR35271:SF1">
    <property type="entry name" value="ABC TRANSPORTER, SUBSTRATE-BINDING LIPOPROTEIN"/>
    <property type="match status" value="1"/>
</dbReference>
<evidence type="ECO:0008006" key="4">
    <source>
        <dbReference type="Google" id="ProtNLM"/>
    </source>
</evidence>
<evidence type="ECO:0000256" key="1">
    <source>
        <dbReference type="SAM" id="SignalP"/>
    </source>
</evidence>
<name>A0A5M8FRJ1_9GAMM</name>
<organism evidence="2 3">
    <name type="scientific">Thiohalocapsa marina</name>
    <dbReference type="NCBI Taxonomy" id="424902"/>
    <lineage>
        <taxon>Bacteria</taxon>
        <taxon>Pseudomonadati</taxon>
        <taxon>Pseudomonadota</taxon>
        <taxon>Gammaproteobacteria</taxon>
        <taxon>Chromatiales</taxon>
        <taxon>Chromatiaceae</taxon>
        <taxon>Thiohalocapsa</taxon>
    </lineage>
</organism>
<dbReference type="OrthoDB" id="9178917at2"/>
<dbReference type="PANTHER" id="PTHR35271">
    <property type="entry name" value="ABC TRANSPORTER, SUBSTRATE-BINDING LIPOPROTEIN-RELATED"/>
    <property type="match status" value="1"/>
</dbReference>
<dbReference type="InterPro" id="IPR007487">
    <property type="entry name" value="ABC_transpt-TYRBP-like"/>
</dbReference>
<evidence type="ECO:0000313" key="3">
    <source>
        <dbReference type="Proteomes" id="UP000322981"/>
    </source>
</evidence>
<accession>A0A5M8FRJ1</accession>
<protein>
    <recommendedName>
        <fullName evidence="4">ABC transporter substrate-binding protein</fullName>
    </recommendedName>
</protein>
<keyword evidence="3" id="KW-1185">Reference proteome</keyword>
<comment type="caution">
    <text evidence="2">The sequence shown here is derived from an EMBL/GenBank/DDBJ whole genome shotgun (WGS) entry which is preliminary data.</text>
</comment>
<dbReference type="RefSeq" id="WP_150092327.1">
    <property type="nucleotide sequence ID" value="NZ_JBFUOH010000097.1"/>
</dbReference>
<sequence length="311" mass="32991">MTKVRHIRLSLGLGIVLWANAALALATDAAVDILLSGPERLYRQVADSLQQYLAADTAAVGLELRRSLVADGVAPGAARLTVAVGLNACKQAHDKGTRRPLLCALVPREAFQALTGNGSAADVSAVYLDQPIDRQFRLARALSPGARKAGLLAGPQMQRERAGIERSGRSADFAVDLAPAADERSAARAIQQLVADNDLILAAYDPAVLTPTSAKWLLHLAYQQQRPVVGFSRAYVDAGAVAAVFSTPEQIGRQTAQAAAAFLRDPRRLPAPSYPRAFEVAINRDVAAVLGLDPPSEAQLARQLMQPAGDR</sequence>
<evidence type="ECO:0000313" key="2">
    <source>
        <dbReference type="EMBL" id="KAA6185485.1"/>
    </source>
</evidence>
<dbReference type="Proteomes" id="UP000322981">
    <property type="component" value="Unassembled WGS sequence"/>
</dbReference>
<dbReference type="EMBL" id="VWXX01000009">
    <property type="protein sequence ID" value="KAA6185485.1"/>
    <property type="molecule type" value="Genomic_DNA"/>
</dbReference>
<keyword evidence="1" id="KW-0732">Signal</keyword>
<feature type="chain" id="PRO_5024432613" description="ABC transporter substrate-binding protein" evidence="1">
    <location>
        <begin position="25"/>
        <end position="311"/>
    </location>
</feature>
<feature type="signal peptide" evidence="1">
    <location>
        <begin position="1"/>
        <end position="24"/>
    </location>
</feature>